<name>A0ABR7IR92_9CLOT</name>
<dbReference type="Proteomes" id="UP000649151">
    <property type="component" value="Unassembled WGS sequence"/>
</dbReference>
<comment type="caution">
    <text evidence="2">The sequence shown here is derived from an EMBL/GenBank/DDBJ whole genome shotgun (WGS) entry which is preliminary data.</text>
</comment>
<evidence type="ECO:0000256" key="1">
    <source>
        <dbReference type="SAM" id="Phobius"/>
    </source>
</evidence>
<keyword evidence="1" id="KW-0472">Membrane</keyword>
<keyword evidence="1" id="KW-0812">Transmembrane</keyword>
<dbReference type="Pfam" id="PF10694">
    <property type="entry name" value="DUF2500"/>
    <property type="match status" value="1"/>
</dbReference>
<sequence>MIWIVLIIAVGIFLLILWMIVQDMLSSKEIEVKEEEKTSNEESPIEKKNAIVVDKTMEDVIIGSYHIPERYLDYKILFQFDDGEQKWFSVTEDIYDDISVNEYGELITAEDDFLDFNNRYGEEISSENKTTGFD</sequence>
<organism evidence="2 3">
    <name type="scientific">Clostridium facile</name>
    <dbReference type="NCBI Taxonomy" id="2763035"/>
    <lineage>
        <taxon>Bacteria</taxon>
        <taxon>Bacillati</taxon>
        <taxon>Bacillota</taxon>
        <taxon>Clostridia</taxon>
        <taxon>Eubacteriales</taxon>
        <taxon>Clostridiaceae</taxon>
        <taxon>Clostridium</taxon>
    </lineage>
</organism>
<dbReference type="EMBL" id="JACOQK010000001">
    <property type="protein sequence ID" value="MBC5787675.1"/>
    <property type="molecule type" value="Genomic_DNA"/>
</dbReference>
<gene>
    <name evidence="2" type="ORF">H8Z77_06535</name>
</gene>
<dbReference type="InterPro" id="IPR019635">
    <property type="entry name" value="DUF2500"/>
</dbReference>
<dbReference type="RefSeq" id="WP_069986707.1">
    <property type="nucleotide sequence ID" value="NZ_JACOQK010000001.1"/>
</dbReference>
<keyword evidence="3" id="KW-1185">Reference proteome</keyword>
<proteinExistence type="predicted"/>
<keyword evidence="1" id="KW-1133">Transmembrane helix</keyword>
<feature type="transmembrane region" description="Helical" evidence="1">
    <location>
        <begin position="6"/>
        <end position="25"/>
    </location>
</feature>
<dbReference type="Gene3D" id="2.40.50.660">
    <property type="match status" value="1"/>
</dbReference>
<reference evidence="2 3" key="1">
    <citation type="submission" date="2020-08" db="EMBL/GenBank/DDBJ databases">
        <title>Genome public.</title>
        <authorList>
            <person name="Liu C."/>
            <person name="Sun Q."/>
        </authorList>
    </citation>
    <scope>NUCLEOTIDE SEQUENCE [LARGE SCALE GENOMIC DNA]</scope>
    <source>
        <strain evidence="2 3">NSJ-27</strain>
    </source>
</reference>
<protein>
    <submittedName>
        <fullName evidence="2">DUF2500 family protein</fullName>
    </submittedName>
</protein>
<accession>A0ABR7IR92</accession>
<evidence type="ECO:0000313" key="3">
    <source>
        <dbReference type="Proteomes" id="UP000649151"/>
    </source>
</evidence>
<evidence type="ECO:0000313" key="2">
    <source>
        <dbReference type="EMBL" id="MBC5787675.1"/>
    </source>
</evidence>